<evidence type="ECO:0000313" key="1">
    <source>
        <dbReference type="EMBL" id="AZR74228.1"/>
    </source>
</evidence>
<protein>
    <submittedName>
        <fullName evidence="1">Uncharacterized protein</fullName>
    </submittedName>
</protein>
<keyword evidence="2" id="KW-1185">Reference proteome</keyword>
<dbReference type="AlphaFoldDB" id="A0A3Q9HSG9"/>
<evidence type="ECO:0000313" key="2">
    <source>
        <dbReference type="Proteomes" id="UP000267250"/>
    </source>
</evidence>
<dbReference type="Proteomes" id="UP000267250">
    <property type="component" value="Chromosome"/>
</dbReference>
<sequence length="78" mass="9023">MDCPLSYQNVIKNGNLVLKYFSKTVNGSCCWYALKQDETAFEVLTFSDRQEIIAVYQNGHLVYLNKDLLRLPMMLQEG</sequence>
<dbReference type="EMBL" id="CP016379">
    <property type="protein sequence ID" value="AZR74228.1"/>
    <property type="molecule type" value="Genomic_DNA"/>
</dbReference>
<proteinExistence type="predicted"/>
<dbReference type="KEGG" id="aft:BBF96_12965"/>
<reference evidence="1 2" key="1">
    <citation type="submission" date="2016-07" db="EMBL/GenBank/DDBJ databases">
        <title>Genome and transcriptome analysis of iron-reducing fermentative bacteria Anoxybacter fermentans.</title>
        <authorList>
            <person name="Zeng X."/>
            <person name="Shao Z."/>
        </authorList>
    </citation>
    <scope>NUCLEOTIDE SEQUENCE [LARGE SCALE GENOMIC DNA]</scope>
    <source>
        <strain evidence="1 2">DY22613</strain>
    </source>
</reference>
<dbReference type="RefSeq" id="WP_127017584.1">
    <property type="nucleotide sequence ID" value="NZ_CP016379.1"/>
</dbReference>
<gene>
    <name evidence="1" type="ORF">BBF96_12965</name>
</gene>
<organism evidence="1 2">
    <name type="scientific">Anoxybacter fermentans</name>
    <dbReference type="NCBI Taxonomy" id="1323375"/>
    <lineage>
        <taxon>Bacteria</taxon>
        <taxon>Bacillati</taxon>
        <taxon>Bacillota</taxon>
        <taxon>Clostridia</taxon>
        <taxon>Halanaerobiales</taxon>
        <taxon>Anoxybacter</taxon>
    </lineage>
</organism>
<accession>A0A3Q9HSG9</accession>
<name>A0A3Q9HSG9_9FIRM</name>